<dbReference type="InterPro" id="IPR036390">
    <property type="entry name" value="WH_DNA-bd_sf"/>
</dbReference>
<dbReference type="Proteomes" id="UP000617145">
    <property type="component" value="Unassembled WGS sequence"/>
</dbReference>
<feature type="region of interest" description="Disordered" evidence="1">
    <location>
        <begin position="220"/>
        <end position="336"/>
    </location>
</feature>
<dbReference type="InterPro" id="IPR005090">
    <property type="entry name" value="RepC_N"/>
</dbReference>
<reference evidence="4" key="1">
    <citation type="journal article" date="2014" name="Int. J. Syst. Evol. Microbiol.">
        <title>Complete genome sequence of Corynebacterium casei LMG S-19264T (=DSM 44701T), isolated from a smear-ripened cheese.</title>
        <authorList>
            <consortium name="US DOE Joint Genome Institute (JGI-PGF)"/>
            <person name="Walter F."/>
            <person name="Albersmeier A."/>
            <person name="Kalinowski J."/>
            <person name="Ruckert C."/>
        </authorList>
    </citation>
    <scope>NUCLEOTIDE SEQUENCE</scope>
    <source>
        <strain evidence="4">CGMCC 1.15762</strain>
    </source>
</reference>
<dbReference type="Pfam" id="PF11800">
    <property type="entry name" value="RP-C_C"/>
    <property type="match status" value="1"/>
</dbReference>
<evidence type="ECO:0000313" key="4">
    <source>
        <dbReference type="EMBL" id="GGG83348.1"/>
    </source>
</evidence>
<feature type="domain" description="Plasmid replication protein C N-terminal" evidence="2">
    <location>
        <begin position="11"/>
        <end position="160"/>
    </location>
</feature>
<dbReference type="Gene3D" id="1.10.10.10">
    <property type="entry name" value="Winged helix-like DNA-binding domain superfamily/Winged helix DNA-binding domain"/>
    <property type="match status" value="1"/>
</dbReference>
<protein>
    <submittedName>
        <fullName evidence="4">Replication protein C</fullName>
    </submittedName>
</protein>
<gene>
    <name evidence="4" type="primary">repC2</name>
    <name evidence="4" type="ORF">GCM10011415_36490</name>
</gene>
<dbReference type="InterPro" id="IPR021760">
    <property type="entry name" value="RepC_C"/>
</dbReference>
<dbReference type="Pfam" id="PF03428">
    <property type="entry name" value="RP-C"/>
    <property type="match status" value="1"/>
</dbReference>
<evidence type="ECO:0000313" key="5">
    <source>
        <dbReference type="Proteomes" id="UP000617145"/>
    </source>
</evidence>
<dbReference type="EMBL" id="BMJV01000009">
    <property type="protein sequence ID" value="GGG83348.1"/>
    <property type="molecule type" value="Genomic_DNA"/>
</dbReference>
<sequence length="443" mass="48419">MARAGAADAPCPAVDKWHALRTLTAAREAYGLSDRDLAVLQALLSFHPKGELSGGCVVHPSNRTICERLMGMPSSTMRRHLAALVEAGVVIRRDSPNGKRYVKRLGDARMAYGFDLSPLAHRLPEFEAAADRIRARDARLAALRETVMLMRRDLAALAAFGLETCPDAEAHWTASDDLARLTARALRRKLDEAELQEMRDDLARMLTVANTLLTLDDAEETSSCDARNEQHHQSSIKDSQESEQQPMSAEPSQTDGSEDCLRENEGTVTPLTKDVKAVGAKPAPPHERGPSVSAGSLLNCERANTQRVSDGQGASSLREPQTHGDTSQDHLTPKQSKTAPVPLALILDACPEIQSFSQSPIRSWRDLVGFAETLYPMTGISREGWQDAVRSMGQTQAAAVLAAMMERLSEIRSPGAYLRKLAKKATEGQFSCLPMLHALTRRR</sequence>
<keyword evidence="5" id="KW-1185">Reference proteome</keyword>
<organism evidence="4 5">
    <name type="scientific">Salipiger pallidus</name>
    <dbReference type="NCBI Taxonomy" id="1775170"/>
    <lineage>
        <taxon>Bacteria</taxon>
        <taxon>Pseudomonadati</taxon>
        <taxon>Pseudomonadota</taxon>
        <taxon>Alphaproteobacteria</taxon>
        <taxon>Rhodobacterales</taxon>
        <taxon>Roseobacteraceae</taxon>
        <taxon>Salipiger</taxon>
    </lineage>
</organism>
<name>A0A8J3EHX1_9RHOB</name>
<reference evidence="4" key="2">
    <citation type="submission" date="2020-09" db="EMBL/GenBank/DDBJ databases">
        <authorList>
            <person name="Sun Q."/>
            <person name="Zhou Y."/>
        </authorList>
    </citation>
    <scope>NUCLEOTIDE SEQUENCE</scope>
    <source>
        <strain evidence="4">CGMCC 1.15762</strain>
    </source>
</reference>
<proteinExistence type="predicted"/>
<dbReference type="CDD" id="cd00090">
    <property type="entry name" value="HTH_ARSR"/>
    <property type="match status" value="1"/>
</dbReference>
<feature type="compositionally biased region" description="Basic and acidic residues" evidence="1">
    <location>
        <begin position="320"/>
        <end position="332"/>
    </location>
</feature>
<dbReference type="GO" id="GO:0006355">
    <property type="term" value="P:regulation of DNA-templated transcription"/>
    <property type="evidence" value="ECO:0007669"/>
    <property type="project" value="UniProtKB-ARBA"/>
</dbReference>
<dbReference type="InterPro" id="IPR047611">
    <property type="entry name" value="RepABC_RepC"/>
</dbReference>
<evidence type="ECO:0000256" key="1">
    <source>
        <dbReference type="SAM" id="MobiDB-lite"/>
    </source>
</evidence>
<accession>A0A8J3EHX1</accession>
<dbReference type="InterPro" id="IPR011991">
    <property type="entry name" value="ArsR-like_HTH"/>
</dbReference>
<dbReference type="NCBIfam" id="NF040974">
    <property type="entry name" value="RepABC_RepC"/>
    <property type="match status" value="1"/>
</dbReference>
<feature type="compositionally biased region" description="Polar residues" evidence="1">
    <location>
        <begin position="242"/>
        <end position="255"/>
    </location>
</feature>
<dbReference type="AlphaFoldDB" id="A0A8J3EHX1"/>
<dbReference type="InterPro" id="IPR036388">
    <property type="entry name" value="WH-like_DNA-bd_sf"/>
</dbReference>
<evidence type="ECO:0000259" key="2">
    <source>
        <dbReference type="Pfam" id="PF03428"/>
    </source>
</evidence>
<evidence type="ECO:0000259" key="3">
    <source>
        <dbReference type="Pfam" id="PF11800"/>
    </source>
</evidence>
<comment type="caution">
    <text evidence="4">The sequence shown here is derived from an EMBL/GenBank/DDBJ whole genome shotgun (WGS) entry which is preliminary data.</text>
</comment>
<feature type="compositionally biased region" description="Polar residues" evidence="1">
    <location>
        <begin position="302"/>
        <end position="319"/>
    </location>
</feature>
<feature type="domain" description="Plasmid replication protein C C-terminal" evidence="3">
    <location>
        <begin position="342"/>
        <end position="441"/>
    </location>
</feature>
<dbReference type="SUPFAM" id="SSF46785">
    <property type="entry name" value="Winged helix' DNA-binding domain"/>
    <property type="match status" value="1"/>
</dbReference>